<gene>
    <name evidence="1" type="ORF">HMPREF1871_00165</name>
</gene>
<dbReference type="EMBL" id="LSDB01000004">
    <property type="protein sequence ID" value="KXB58852.1"/>
    <property type="molecule type" value="Genomic_DNA"/>
</dbReference>
<reference evidence="1 2" key="1">
    <citation type="submission" date="2016-01" db="EMBL/GenBank/DDBJ databases">
        <authorList>
            <person name="Mitreva M."/>
            <person name="Pepin K.H."/>
            <person name="Mihindukulasuriya K.A."/>
            <person name="Fulton R."/>
            <person name="Fronick C."/>
            <person name="O'Laughlin M."/>
            <person name="Miner T."/>
            <person name="Herter B."/>
            <person name="Rosa B.A."/>
            <person name="Cordes M."/>
            <person name="Tomlinson C."/>
            <person name="Wollam A."/>
            <person name="Palsikar V.B."/>
            <person name="Mardis E.R."/>
            <person name="Wilson R.K."/>
        </authorList>
    </citation>
    <scope>NUCLEOTIDE SEQUENCE [LARGE SCALE GENOMIC DNA]</scope>
    <source>
        <strain evidence="1 2">KA00071</strain>
    </source>
</reference>
<dbReference type="Proteomes" id="UP000070467">
    <property type="component" value="Unassembled WGS sequence"/>
</dbReference>
<dbReference type="RefSeq" id="WP_066128683.1">
    <property type="nucleotide sequence ID" value="NZ_KQ959857.1"/>
</dbReference>
<evidence type="ECO:0008006" key="3">
    <source>
        <dbReference type="Google" id="ProtNLM"/>
    </source>
</evidence>
<protein>
    <recommendedName>
        <fullName evidence="3">YtxH domain-containing protein</fullName>
    </recommendedName>
</protein>
<comment type="caution">
    <text evidence="1">The sequence shown here is derived from an EMBL/GenBank/DDBJ whole genome shotgun (WGS) entry which is preliminary data.</text>
</comment>
<proteinExistence type="predicted"/>
<accession>A0ABR5TN82</accession>
<keyword evidence="2" id="KW-1185">Reference proteome</keyword>
<organism evidence="1 2">
    <name type="scientific">Gemelliphila asaccharolytica</name>
    <dbReference type="NCBI Taxonomy" id="502393"/>
    <lineage>
        <taxon>Bacteria</taxon>
        <taxon>Bacillati</taxon>
        <taxon>Bacillota</taxon>
        <taxon>Bacilli</taxon>
        <taxon>Bacillales</taxon>
        <taxon>Gemellaceae</taxon>
        <taxon>Gemelliphila</taxon>
    </lineage>
</organism>
<name>A0ABR5TN82_9BACL</name>
<sequence>MGKLTNIFFIGLGAYATKYYLDNPKKIKEHKNIIKEKFNKSTKYAKCICNYKDENGVSATCEYLKNDIKKIAEKNLKKLNSSLNCGKQILKDTNNVKNSAISLKDNASELADNIIKTTKVLKEEISPSLNSYINDVKKIVNNITEKSEELKEIIKKENLSDKVKKYKKNMEPIIIQTKEKIDEFSENEYNKEKSDK</sequence>
<evidence type="ECO:0000313" key="1">
    <source>
        <dbReference type="EMBL" id="KXB58852.1"/>
    </source>
</evidence>
<evidence type="ECO:0000313" key="2">
    <source>
        <dbReference type="Proteomes" id="UP000070467"/>
    </source>
</evidence>